<dbReference type="RefSeq" id="WP_286337315.1">
    <property type="nucleotide sequence ID" value="NZ_AP027370.1"/>
</dbReference>
<evidence type="ECO:0000256" key="1">
    <source>
        <dbReference type="SAM" id="Phobius"/>
    </source>
</evidence>
<evidence type="ECO:0008006" key="4">
    <source>
        <dbReference type="Google" id="ProtNLM"/>
    </source>
</evidence>
<proteinExistence type="predicted"/>
<dbReference type="Proteomes" id="UP001321445">
    <property type="component" value="Chromosome"/>
</dbReference>
<dbReference type="EMBL" id="AP027370">
    <property type="protein sequence ID" value="BDY12111.1"/>
    <property type="molecule type" value="Genomic_DNA"/>
</dbReference>
<keyword evidence="3" id="KW-1185">Reference proteome</keyword>
<keyword evidence="1" id="KW-1133">Transmembrane helix</keyword>
<protein>
    <recommendedName>
        <fullName evidence="4">Cell division protein FtsL</fullName>
    </recommendedName>
</protein>
<organism evidence="2 3">
    <name type="scientific">Hydrogenimonas cancrithermarum</name>
    <dbReference type="NCBI Taxonomy" id="2993563"/>
    <lineage>
        <taxon>Bacteria</taxon>
        <taxon>Pseudomonadati</taxon>
        <taxon>Campylobacterota</taxon>
        <taxon>Epsilonproteobacteria</taxon>
        <taxon>Campylobacterales</taxon>
        <taxon>Hydrogenimonadaceae</taxon>
        <taxon>Hydrogenimonas</taxon>
    </lineage>
</organism>
<evidence type="ECO:0000313" key="2">
    <source>
        <dbReference type="EMBL" id="BDY12111.1"/>
    </source>
</evidence>
<keyword evidence="1" id="KW-0472">Membrane</keyword>
<feature type="transmembrane region" description="Helical" evidence="1">
    <location>
        <begin position="26"/>
        <end position="49"/>
    </location>
</feature>
<gene>
    <name evidence="2" type="ORF">HCR_04230</name>
</gene>
<keyword evidence="1" id="KW-0812">Transmembrane</keyword>
<reference evidence="2 3" key="1">
    <citation type="submission" date="2023-03" db="EMBL/GenBank/DDBJ databases">
        <title>Description of Hydrogenimonas sp. ISO32.</title>
        <authorList>
            <person name="Mino S."/>
            <person name="Fukazawa S."/>
            <person name="Sawabe T."/>
        </authorList>
    </citation>
    <scope>NUCLEOTIDE SEQUENCE [LARGE SCALE GENOMIC DNA]</scope>
    <source>
        <strain evidence="2 3">ISO32</strain>
    </source>
</reference>
<sequence>MSERIKEKQQLADSIDETVYDGTADWQFLLLVIISIFIALLLLLPKIYLRNSIYYQSRAIDRLETEYGALLEENKLLSRKVEGLKVKNQILDTLF</sequence>
<name>A0ABM8FIJ8_9BACT</name>
<accession>A0ABM8FIJ8</accession>
<evidence type="ECO:0000313" key="3">
    <source>
        <dbReference type="Proteomes" id="UP001321445"/>
    </source>
</evidence>